<dbReference type="Proteomes" id="UP001050975">
    <property type="component" value="Unassembled WGS sequence"/>
</dbReference>
<evidence type="ECO:0008006" key="3">
    <source>
        <dbReference type="Google" id="ProtNLM"/>
    </source>
</evidence>
<organism evidence="1 2">
    <name type="scientific">Microseira wollei NIES-4236</name>
    <dbReference type="NCBI Taxonomy" id="2530354"/>
    <lineage>
        <taxon>Bacteria</taxon>
        <taxon>Bacillati</taxon>
        <taxon>Cyanobacteriota</taxon>
        <taxon>Cyanophyceae</taxon>
        <taxon>Oscillatoriophycideae</taxon>
        <taxon>Aerosakkonematales</taxon>
        <taxon>Aerosakkonemataceae</taxon>
        <taxon>Microseira</taxon>
    </lineage>
</organism>
<evidence type="ECO:0000313" key="1">
    <source>
        <dbReference type="EMBL" id="GET43521.1"/>
    </source>
</evidence>
<protein>
    <recommendedName>
        <fullName evidence="3">Prevent-host-death protein</fullName>
    </recommendedName>
</protein>
<gene>
    <name evidence="1" type="ORF">MiSe_83460</name>
</gene>
<dbReference type="EMBL" id="BLAY01000229">
    <property type="protein sequence ID" value="GET43521.1"/>
    <property type="molecule type" value="Genomic_DNA"/>
</dbReference>
<keyword evidence="2" id="KW-1185">Reference proteome</keyword>
<sequence>MRVVKVTPEQKFLLELLAMVKEEGLILQTTDGQQFILLSLEDWQGFDVGDSDDFEQEVSVTSENQELMAFLAKRRSNGKRVSMADVKKQLGLS</sequence>
<dbReference type="AlphaFoldDB" id="A0AAV3XP83"/>
<comment type="caution">
    <text evidence="1">The sequence shown here is derived from an EMBL/GenBank/DDBJ whole genome shotgun (WGS) entry which is preliminary data.</text>
</comment>
<evidence type="ECO:0000313" key="2">
    <source>
        <dbReference type="Proteomes" id="UP001050975"/>
    </source>
</evidence>
<proteinExistence type="predicted"/>
<reference evidence="1" key="1">
    <citation type="submission" date="2019-10" db="EMBL/GenBank/DDBJ databases">
        <title>Draft genome sequece of Microseira wollei NIES-4236.</title>
        <authorList>
            <person name="Yamaguchi H."/>
            <person name="Suzuki S."/>
            <person name="Kawachi M."/>
        </authorList>
    </citation>
    <scope>NUCLEOTIDE SEQUENCE</scope>
    <source>
        <strain evidence="1">NIES-4236</strain>
    </source>
</reference>
<accession>A0AAV3XP83</accession>
<name>A0AAV3XP83_9CYAN</name>